<evidence type="ECO:0000256" key="1">
    <source>
        <dbReference type="SAM" id="Phobius"/>
    </source>
</evidence>
<feature type="transmembrane region" description="Helical" evidence="1">
    <location>
        <begin position="57"/>
        <end position="76"/>
    </location>
</feature>
<keyword evidence="1" id="KW-0472">Membrane</keyword>
<proteinExistence type="predicted"/>
<keyword evidence="1" id="KW-1133">Transmembrane helix</keyword>
<evidence type="ECO:0000313" key="2">
    <source>
        <dbReference type="EMBL" id="DAE02917.1"/>
    </source>
</evidence>
<protein>
    <submittedName>
        <fullName evidence="2">Uncharacterized protein</fullName>
    </submittedName>
</protein>
<reference evidence="2" key="1">
    <citation type="journal article" date="2021" name="Proc. Natl. Acad. Sci. U.S.A.">
        <title>A Catalog of Tens of Thousands of Viruses from Human Metagenomes Reveals Hidden Associations with Chronic Diseases.</title>
        <authorList>
            <person name="Tisza M.J."/>
            <person name="Buck C.B."/>
        </authorList>
    </citation>
    <scope>NUCLEOTIDE SEQUENCE</scope>
    <source>
        <strain evidence="2">Ct8Hx23</strain>
    </source>
</reference>
<dbReference type="EMBL" id="BK015355">
    <property type="protein sequence ID" value="DAE02917.1"/>
    <property type="molecule type" value="Genomic_DNA"/>
</dbReference>
<accession>A0A8S5P8I3</accession>
<name>A0A8S5P8I3_9CAUD</name>
<organism evidence="2">
    <name type="scientific">Siphoviridae sp. ct8Hx23</name>
    <dbReference type="NCBI Taxonomy" id="2825360"/>
    <lineage>
        <taxon>Viruses</taxon>
        <taxon>Duplodnaviria</taxon>
        <taxon>Heunggongvirae</taxon>
        <taxon>Uroviricota</taxon>
        <taxon>Caudoviricetes</taxon>
    </lineage>
</organism>
<keyword evidence="1" id="KW-0812">Transmembrane</keyword>
<sequence length="99" mass="10737">MFSWLTKILTYIPGIGSIIEKVTGASAEAEKIRAQVELEEARAFKSGKVAPRYVRGYILNGILAGGAILIVCGLIWPDLLTIPQDLLAQLENLIRAVGE</sequence>